<comment type="caution">
    <text evidence="1">The sequence shown here is derived from an EMBL/GenBank/DDBJ whole genome shotgun (WGS) entry which is preliminary data.</text>
</comment>
<proteinExistence type="predicted"/>
<evidence type="ECO:0000313" key="2">
    <source>
        <dbReference type="Proteomes" id="UP001205486"/>
    </source>
</evidence>
<organism evidence="1 2">
    <name type="scientific">Nitrobacter winogradskyi</name>
    <name type="common">Nitrobacter agilis</name>
    <dbReference type="NCBI Taxonomy" id="913"/>
    <lineage>
        <taxon>Bacteria</taxon>
        <taxon>Pseudomonadati</taxon>
        <taxon>Pseudomonadota</taxon>
        <taxon>Alphaproteobacteria</taxon>
        <taxon>Hyphomicrobiales</taxon>
        <taxon>Nitrobacteraceae</taxon>
        <taxon>Nitrobacter</taxon>
    </lineage>
</organism>
<dbReference type="EMBL" id="JALJZS010000005">
    <property type="protein sequence ID" value="MCP2001177.1"/>
    <property type="molecule type" value="Genomic_DNA"/>
</dbReference>
<dbReference type="Proteomes" id="UP001205486">
    <property type="component" value="Unassembled WGS sequence"/>
</dbReference>
<gene>
    <name evidence="1" type="ORF">J2S34_003663</name>
</gene>
<sequence>MMQMALPRSWKEEFAAAAAKREDVLYAEKMARFYERERERREEET</sequence>
<protein>
    <submittedName>
        <fullName evidence="1">Uncharacterized protein</fullName>
    </submittedName>
</protein>
<reference evidence="1" key="1">
    <citation type="submission" date="2022-03" db="EMBL/GenBank/DDBJ databases">
        <title>Interactions between chemoautotrophic and heterotrophic bacteria.</title>
        <authorList>
            <person name="Santoro A."/>
        </authorList>
    </citation>
    <scope>NUCLEOTIDE SEQUENCE</scope>
    <source>
        <strain evidence="1">Nb-106</strain>
    </source>
</reference>
<keyword evidence="2" id="KW-1185">Reference proteome</keyword>
<evidence type="ECO:0000313" key="1">
    <source>
        <dbReference type="EMBL" id="MCP2001177.1"/>
    </source>
</evidence>
<accession>A0ACC6APV2</accession>
<name>A0ACC6APV2_NITWI</name>